<feature type="signal peptide" evidence="1">
    <location>
        <begin position="1"/>
        <end position="27"/>
    </location>
</feature>
<feature type="chain" id="PRO_5013081448" description="Hydrophobin" evidence="1">
    <location>
        <begin position="28"/>
        <end position="144"/>
    </location>
</feature>
<sequence>MQFKALTFLTLAAVTAAVALPASGANAGNIAVKGFTDDCKSQSLTVICCNKAGSDASTGDLTGNLNGADVTCNKVPDYVAAGTLAQVQAQCGCGLGCCTSDAIQLSREEPSAPVLGVLVSLSRLVSWLTAALEMYGGGMGDERG</sequence>
<evidence type="ECO:0000313" key="3">
    <source>
        <dbReference type="Proteomes" id="UP001412239"/>
    </source>
</evidence>
<proteinExistence type="predicted"/>
<dbReference type="EMBL" id="LN890955">
    <property type="protein sequence ID" value="CUS14844.1"/>
    <property type="molecule type" value="Genomic_DNA"/>
</dbReference>
<keyword evidence="1" id="KW-0732">Signal</keyword>
<organism evidence="2 3">
    <name type="scientific">Tuber aestivum</name>
    <name type="common">summer truffle</name>
    <dbReference type="NCBI Taxonomy" id="59557"/>
    <lineage>
        <taxon>Eukaryota</taxon>
        <taxon>Fungi</taxon>
        <taxon>Dikarya</taxon>
        <taxon>Ascomycota</taxon>
        <taxon>Pezizomycotina</taxon>
        <taxon>Pezizomycetes</taxon>
        <taxon>Pezizales</taxon>
        <taxon>Tuberaceae</taxon>
        <taxon>Tuber</taxon>
    </lineage>
</organism>
<evidence type="ECO:0000256" key="1">
    <source>
        <dbReference type="SAM" id="SignalP"/>
    </source>
</evidence>
<evidence type="ECO:0000313" key="2">
    <source>
        <dbReference type="EMBL" id="CUS14844.1"/>
    </source>
</evidence>
<gene>
    <name evidence="2" type="ORF">GSTUAT00001129001</name>
</gene>
<accession>A0A292Q5Z9</accession>
<dbReference type="AlphaFoldDB" id="A0A292Q5Z9"/>
<keyword evidence="3" id="KW-1185">Reference proteome</keyword>
<dbReference type="Proteomes" id="UP001412239">
    <property type="component" value="Unassembled WGS sequence"/>
</dbReference>
<protein>
    <recommendedName>
        <fullName evidence="4">Hydrophobin</fullName>
    </recommendedName>
</protein>
<reference evidence="2" key="1">
    <citation type="submission" date="2015-10" db="EMBL/GenBank/DDBJ databases">
        <authorList>
            <person name="Regsiter A."/>
            <person name="william w."/>
        </authorList>
    </citation>
    <scope>NUCLEOTIDE SEQUENCE</scope>
    <source>
        <strain evidence="2">Montdore</strain>
    </source>
</reference>
<evidence type="ECO:0008006" key="4">
    <source>
        <dbReference type="Google" id="ProtNLM"/>
    </source>
</evidence>
<name>A0A292Q5Z9_9PEZI</name>